<evidence type="ECO:0000313" key="1">
    <source>
        <dbReference type="Ensembl" id="ENSORLP00015025329.1"/>
    </source>
</evidence>
<dbReference type="Ensembl" id="ENSORLT00015005657.1">
    <property type="protein sequence ID" value="ENSORLP00015025329.1"/>
    <property type="gene ID" value="ENSORLG00015006382.1"/>
</dbReference>
<name>A0A3P9IZE1_ORYLA</name>
<reference key="1">
    <citation type="journal article" date="2007" name="Nature">
        <title>The medaka draft genome and insights into vertebrate genome evolution.</title>
        <authorList>
            <person name="Kasahara M."/>
            <person name="Naruse K."/>
            <person name="Sasaki S."/>
            <person name="Nakatani Y."/>
            <person name="Qu W."/>
            <person name="Ahsan B."/>
            <person name="Yamada T."/>
            <person name="Nagayasu Y."/>
            <person name="Doi K."/>
            <person name="Kasai Y."/>
            <person name="Jindo T."/>
            <person name="Kobayashi D."/>
            <person name="Shimada A."/>
            <person name="Toyoda A."/>
            <person name="Kuroki Y."/>
            <person name="Fujiyama A."/>
            <person name="Sasaki T."/>
            <person name="Shimizu A."/>
            <person name="Asakawa S."/>
            <person name="Shimizu N."/>
            <person name="Hashimoto S."/>
            <person name="Yang J."/>
            <person name="Lee Y."/>
            <person name="Matsushima K."/>
            <person name="Sugano S."/>
            <person name="Sakaizumi M."/>
            <person name="Narita T."/>
            <person name="Ohishi K."/>
            <person name="Haga S."/>
            <person name="Ohta F."/>
            <person name="Nomoto H."/>
            <person name="Nogata K."/>
            <person name="Morishita T."/>
            <person name="Endo T."/>
            <person name="Shin-I T."/>
            <person name="Takeda H."/>
            <person name="Morishita S."/>
            <person name="Kohara Y."/>
        </authorList>
    </citation>
    <scope>NUCLEOTIDE SEQUENCE [LARGE SCALE GENOMIC DNA]</scope>
    <source>
        <strain>Hd-rR</strain>
    </source>
</reference>
<dbReference type="AlphaFoldDB" id="A0A3P9IZE1"/>
<dbReference type="Proteomes" id="UP000265200">
    <property type="component" value="Chromosome 3"/>
</dbReference>
<protein>
    <submittedName>
        <fullName evidence="1">Uncharacterized protein</fullName>
    </submittedName>
</protein>
<proteinExistence type="predicted"/>
<organism evidence="1 2">
    <name type="scientific">Oryzias latipes</name>
    <name type="common">Japanese rice fish</name>
    <name type="synonym">Japanese killifish</name>
    <dbReference type="NCBI Taxonomy" id="8090"/>
    <lineage>
        <taxon>Eukaryota</taxon>
        <taxon>Metazoa</taxon>
        <taxon>Chordata</taxon>
        <taxon>Craniata</taxon>
        <taxon>Vertebrata</taxon>
        <taxon>Euteleostomi</taxon>
        <taxon>Actinopterygii</taxon>
        <taxon>Neopterygii</taxon>
        <taxon>Teleostei</taxon>
        <taxon>Neoteleostei</taxon>
        <taxon>Acanthomorphata</taxon>
        <taxon>Ovalentaria</taxon>
        <taxon>Atherinomorphae</taxon>
        <taxon>Beloniformes</taxon>
        <taxon>Adrianichthyidae</taxon>
        <taxon>Oryziinae</taxon>
        <taxon>Oryzias</taxon>
    </lineage>
</organism>
<reference evidence="1 2" key="2">
    <citation type="submission" date="2017-04" db="EMBL/GenBank/DDBJ databases">
        <title>CpG methylation of centromeres and impact of large insertions on vertebrate speciation.</title>
        <authorList>
            <person name="Ichikawa K."/>
            <person name="Yoshimura J."/>
            <person name="Morishita S."/>
        </authorList>
    </citation>
    <scope>NUCLEOTIDE SEQUENCE</scope>
    <source>
        <strain evidence="1 2">HSOK</strain>
    </source>
</reference>
<evidence type="ECO:0000313" key="2">
    <source>
        <dbReference type="Proteomes" id="UP000265200"/>
    </source>
</evidence>
<accession>A0A3P9IZE1</accession>
<reference evidence="1" key="3">
    <citation type="submission" date="2025-08" db="UniProtKB">
        <authorList>
            <consortium name="Ensembl"/>
        </authorList>
    </citation>
    <scope>IDENTIFICATION</scope>
    <source>
        <strain evidence="1">HSOK</strain>
    </source>
</reference>
<reference evidence="1" key="4">
    <citation type="submission" date="2025-09" db="UniProtKB">
        <authorList>
            <consortium name="Ensembl"/>
        </authorList>
    </citation>
    <scope>IDENTIFICATION</scope>
    <source>
        <strain evidence="1">HSOK</strain>
    </source>
</reference>
<sequence>KVQLLRFQLQSSSLHLWVFPPERDARKGTSDCPSEVVQKPVPTVWQKSFAQVVTEKQSQQPPVVFMTLKSHRPVTADVPDRLVSATPATFWKSPQT</sequence>